<feature type="transmembrane region" description="Helical" evidence="8">
    <location>
        <begin position="44"/>
        <end position="72"/>
    </location>
</feature>
<reference evidence="11" key="1">
    <citation type="journal article" date="2019" name="Int. J. Syst. Evol. Microbiol.">
        <title>The Global Catalogue of Microorganisms (GCM) 10K type strain sequencing project: providing services to taxonomists for standard genome sequencing and annotation.</title>
        <authorList>
            <consortium name="The Broad Institute Genomics Platform"/>
            <consortium name="The Broad Institute Genome Sequencing Center for Infectious Disease"/>
            <person name="Wu L."/>
            <person name="Ma J."/>
        </authorList>
    </citation>
    <scope>NUCLEOTIDE SEQUENCE [LARGE SCALE GENOMIC DNA]</scope>
    <source>
        <strain evidence="11">JCM 16953</strain>
    </source>
</reference>
<feature type="transmembrane region" description="Helical" evidence="8">
    <location>
        <begin position="120"/>
        <end position="147"/>
    </location>
</feature>
<name>A0ABP7HZA2_9ACTN</name>
<dbReference type="PANTHER" id="PTHR30413:SF8">
    <property type="entry name" value="TRANSPORT PERMEASE PROTEIN"/>
    <property type="match status" value="1"/>
</dbReference>
<keyword evidence="4" id="KW-1003">Cell membrane</keyword>
<keyword evidence="7 8" id="KW-0472">Membrane</keyword>
<evidence type="ECO:0000256" key="2">
    <source>
        <dbReference type="ARBA" id="ARBA00007783"/>
    </source>
</evidence>
<feature type="transmembrane region" description="Helical" evidence="8">
    <location>
        <begin position="153"/>
        <end position="182"/>
    </location>
</feature>
<keyword evidence="6 8" id="KW-1133">Transmembrane helix</keyword>
<evidence type="ECO:0000313" key="11">
    <source>
        <dbReference type="Proteomes" id="UP001501821"/>
    </source>
</evidence>
<dbReference type="RefSeq" id="WP_344772672.1">
    <property type="nucleotide sequence ID" value="NZ_BAABAH010000002.1"/>
</dbReference>
<evidence type="ECO:0000256" key="1">
    <source>
        <dbReference type="ARBA" id="ARBA00004429"/>
    </source>
</evidence>
<comment type="caution">
    <text evidence="10">The sequence shown here is derived from an EMBL/GenBank/DDBJ whole genome shotgun (WGS) entry which is preliminary data.</text>
</comment>
<evidence type="ECO:0000256" key="3">
    <source>
        <dbReference type="ARBA" id="ARBA00022448"/>
    </source>
</evidence>
<evidence type="ECO:0000256" key="6">
    <source>
        <dbReference type="ARBA" id="ARBA00022989"/>
    </source>
</evidence>
<dbReference type="PANTHER" id="PTHR30413">
    <property type="entry name" value="INNER MEMBRANE TRANSPORT PERMEASE"/>
    <property type="match status" value="1"/>
</dbReference>
<evidence type="ECO:0000259" key="9">
    <source>
        <dbReference type="Pfam" id="PF01061"/>
    </source>
</evidence>
<feature type="transmembrane region" description="Helical" evidence="8">
    <location>
        <begin position="78"/>
        <end position="99"/>
    </location>
</feature>
<gene>
    <name evidence="10" type="ORF">GCM10022242_08730</name>
</gene>
<evidence type="ECO:0000313" key="10">
    <source>
        <dbReference type="EMBL" id="GAA3808025.1"/>
    </source>
</evidence>
<feature type="transmembrane region" description="Helical" evidence="8">
    <location>
        <begin position="189"/>
        <end position="210"/>
    </location>
</feature>
<feature type="domain" description="ABC-2 type transporter transmembrane" evidence="9">
    <location>
        <begin position="27"/>
        <end position="227"/>
    </location>
</feature>
<evidence type="ECO:0000256" key="7">
    <source>
        <dbReference type="ARBA" id="ARBA00023136"/>
    </source>
</evidence>
<keyword evidence="5 8" id="KW-0812">Transmembrane</keyword>
<dbReference type="EMBL" id="BAABAH010000002">
    <property type="protein sequence ID" value="GAA3808025.1"/>
    <property type="molecule type" value="Genomic_DNA"/>
</dbReference>
<keyword evidence="11" id="KW-1185">Reference proteome</keyword>
<keyword evidence="3" id="KW-0813">Transport</keyword>
<feature type="transmembrane region" description="Helical" evidence="8">
    <location>
        <begin position="268"/>
        <end position="290"/>
    </location>
</feature>
<dbReference type="InterPro" id="IPR013525">
    <property type="entry name" value="ABC2_TM"/>
</dbReference>
<sequence length="301" mass="33657">MERLESVPLAPPSSNNGLLAVFQRRYLLRLLVRREISARYQGSFLGLMWSYINPLSHFLVYWAVIGGILGLHKTVPNFPVHIFAGLIVVHFFTETFGAGTRSIVRNRSIVQKMPLPREMFPVATMLVSLYHVVPQVVIMVVACLLSGWTPDLYGMVCALLGIGVIMLIGTASALIFSVANVFFRDFGNIVNVLQMFVRFGVPMIYPYSIIDERFGRFAQFYTWNPLADAVLLFQRAFWVGTTAGPDDHVPGGYRTVAYTAAHDMPPNLILIGLAMVAVGALFLLLAQLIFTKFENKIPERL</sequence>
<evidence type="ECO:0000256" key="5">
    <source>
        <dbReference type="ARBA" id="ARBA00022692"/>
    </source>
</evidence>
<evidence type="ECO:0000256" key="4">
    <source>
        <dbReference type="ARBA" id="ARBA00022475"/>
    </source>
</evidence>
<accession>A0ABP7HZA2</accession>
<evidence type="ECO:0000256" key="8">
    <source>
        <dbReference type="SAM" id="Phobius"/>
    </source>
</evidence>
<comment type="similarity">
    <text evidence="2">Belongs to the ABC-2 integral membrane protein family.</text>
</comment>
<dbReference type="Pfam" id="PF01061">
    <property type="entry name" value="ABC2_membrane"/>
    <property type="match status" value="1"/>
</dbReference>
<organism evidence="10 11">
    <name type="scientific">Nocardioides panacisoli</name>
    <dbReference type="NCBI Taxonomy" id="627624"/>
    <lineage>
        <taxon>Bacteria</taxon>
        <taxon>Bacillati</taxon>
        <taxon>Actinomycetota</taxon>
        <taxon>Actinomycetes</taxon>
        <taxon>Propionibacteriales</taxon>
        <taxon>Nocardioidaceae</taxon>
        <taxon>Nocardioides</taxon>
    </lineage>
</organism>
<dbReference type="Proteomes" id="UP001501821">
    <property type="component" value="Unassembled WGS sequence"/>
</dbReference>
<proteinExistence type="inferred from homology"/>
<protein>
    <submittedName>
        <fullName evidence="10">ABC transporter permease</fullName>
    </submittedName>
</protein>
<comment type="subcellular location">
    <subcellularLocation>
        <location evidence="1">Cell inner membrane</location>
        <topology evidence="1">Multi-pass membrane protein</topology>
    </subcellularLocation>
</comment>